<comment type="function">
    <text evidence="7">Converts acetoacetate to acetoacetyl-CoA in the cytosol.</text>
</comment>
<dbReference type="InterPro" id="IPR045851">
    <property type="entry name" value="AMP-bd_C_sf"/>
</dbReference>
<keyword evidence="7" id="KW-0443">Lipid metabolism</keyword>
<dbReference type="SUPFAM" id="SSF56801">
    <property type="entry name" value="Acetyl-CoA synthetase-like"/>
    <property type="match status" value="1"/>
</dbReference>
<dbReference type="Pfam" id="PF13193">
    <property type="entry name" value="AMP-binding_C"/>
    <property type="match status" value="1"/>
</dbReference>
<dbReference type="GO" id="GO:0005829">
    <property type="term" value="C:cytosol"/>
    <property type="evidence" value="ECO:0007669"/>
    <property type="project" value="UniProtKB-SubCell"/>
</dbReference>
<dbReference type="GO" id="GO:0030729">
    <property type="term" value="F:acetoacetate-CoA ligase activity"/>
    <property type="evidence" value="ECO:0007669"/>
    <property type="project" value="UniProtKB-UniRule"/>
</dbReference>
<dbReference type="NCBIfam" id="NF002937">
    <property type="entry name" value="PRK03584.1"/>
    <property type="match status" value="1"/>
</dbReference>
<evidence type="ECO:0000256" key="6">
    <source>
        <dbReference type="ARBA" id="ARBA00022840"/>
    </source>
</evidence>
<comment type="similarity">
    <text evidence="1 7">Belongs to the ATP-dependent AMP-binding enzyme family.</text>
</comment>
<dbReference type="Gene3D" id="3.30.300.30">
    <property type="match status" value="1"/>
</dbReference>
<keyword evidence="8" id="KW-0472">Membrane</keyword>
<keyword evidence="5 7" id="KW-0547">Nucleotide-binding</keyword>
<protein>
    <recommendedName>
        <fullName evidence="3 7">Acetoacetyl-CoA synthetase</fullName>
        <ecNumber evidence="2 7">6.2.1.16</ecNumber>
    </recommendedName>
</protein>
<accession>A0A915HP10</accession>
<feature type="domain" description="AMP-binding enzyme C-terminal" evidence="10">
    <location>
        <begin position="465"/>
        <end position="539"/>
    </location>
</feature>
<feature type="domain" description="AMP-dependent synthetase/ligase" evidence="9">
    <location>
        <begin position="40"/>
        <end position="396"/>
    </location>
</feature>
<evidence type="ECO:0000256" key="8">
    <source>
        <dbReference type="SAM" id="Phobius"/>
    </source>
</evidence>
<feature type="transmembrane region" description="Helical" evidence="8">
    <location>
        <begin position="241"/>
        <end position="260"/>
    </location>
</feature>
<dbReference type="EC" id="6.2.1.16" evidence="2 7"/>
<keyword evidence="4 7" id="KW-0436">Ligase</keyword>
<keyword evidence="6 7" id="KW-0067">ATP-binding</keyword>
<dbReference type="PANTHER" id="PTHR42921:SF1">
    <property type="entry name" value="ACETOACETYL-COA SYNTHETASE"/>
    <property type="match status" value="1"/>
</dbReference>
<dbReference type="AlphaFoldDB" id="A0A915HP10"/>
<dbReference type="NCBIfam" id="TIGR01217">
    <property type="entry name" value="ac_ac_CoA_syn"/>
    <property type="match status" value="1"/>
</dbReference>
<comment type="subcellular location">
    <subcellularLocation>
        <location evidence="7">Cytoplasm</location>
        <location evidence="7">Cytosol</location>
    </subcellularLocation>
</comment>
<keyword evidence="7" id="KW-0963">Cytoplasm</keyword>
<dbReference type="InterPro" id="IPR025110">
    <property type="entry name" value="AMP-bd_C"/>
</dbReference>
<comment type="catalytic activity">
    <reaction evidence="7">
        <text>acetoacetate + ATP + CoA = acetoacetyl-CoA + AMP + diphosphate</text>
        <dbReference type="Rhea" id="RHEA:16117"/>
        <dbReference type="ChEBI" id="CHEBI:13705"/>
        <dbReference type="ChEBI" id="CHEBI:30616"/>
        <dbReference type="ChEBI" id="CHEBI:33019"/>
        <dbReference type="ChEBI" id="CHEBI:57286"/>
        <dbReference type="ChEBI" id="CHEBI:57287"/>
        <dbReference type="ChEBI" id="CHEBI:456215"/>
        <dbReference type="EC" id="6.2.1.16"/>
    </reaction>
</comment>
<dbReference type="WBParaSite" id="nRc.2.0.1.t03092-RA">
    <property type="protein sequence ID" value="nRc.2.0.1.t03092-RA"/>
    <property type="gene ID" value="nRc.2.0.1.g03092"/>
</dbReference>
<name>A0A915HP10_ROMCU</name>
<dbReference type="InterPro" id="IPR020845">
    <property type="entry name" value="AMP-binding_CS"/>
</dbReference>
<evidence type="ECO:0000313" key="11">
    <source>
        <dbReference type="Proteomes" id="UP000887565"/>
    </source>
</evidence>
<dbReference type="PANTHER" id="PTHR42921">
    <property type="entry name" value="ACETOACETYL-COA SYNTHETASE"/>
    <property type="match status" value="1"/>
</dbReference>
<dbReference type="GO" id="GO:0006631">
    <property type="term" value="P:fatty acid metabolic process"/>
    <property type="evidence" value="ECO:0007669"/>
    <property type="project" value="UniProtKB-UniRule"/>
</dbReference>
<dbReference type="OMA" id="MPNTWQT"/>
<evidence type="ECO:0000256" key="2">
    <source>
        <dbReference type="ARBA" id="ARBA00012988"/>
    </source>
</evidence>
<dbReference type="InterPro" id="IPR000873">
    <property type="entry name" value="AMP-dep_synth/lig_dom"/>
</dbReference>
<evidence type="ECO:0000256" key="5">
    <source>
        <dbReference type="ARBA" id="ARBA00022741"/>
    </source>
</evidence>
<organism evidence="11 12">
    <name type="scientific">Romanomermis culicivorax</name>
    <name type="common">Nematode worm</name>
    <dbReference type="NCBI Taxonomy" id="13658"/>
    <lineage>
        <taxon>Eukaryota</taxon>
        <taxon>Metazoa</taxon>
        <taxon>Ecdysozoa</taxon>
        <taxon>Nematoda</taxon>
        <taxon>Enoplea</taxon>
        <taxon>Dorylaimia</taxon>
        <taxon>Mermithida</taxon>
        <taxon>Mermithoidea</taxon>
        <taxon>Mermithidae</taxon>
        <taxon>Romanomermis</taxon>
    </lineage>
</organism>
<dbReference type="Gene3D" id="3.40.50.12780">
    <property type="entry name" value="N-terminal domain of ligase-like"/>
    <property type="match status" value="1"/>
</dbReference>
<evidence type="ECO:0000259" key="10">
    <source>
        <dbReference type="Pfam" id="PF13193"/>
    </source>
</evidence>
<dbReference type="Pfam" id="PF00501">
    <property type="entry name" value="AMP-binding"/>
    <property type="match status" value="1"/>
</dbReference>
<keyword evidence="11" id="KW-1185">Reference proteome</keyword>
<proteinExistence type="inferred from homology"/>
<evidence type="ECO:0000256" key="1">
    <source>
        <dbReference type="ARBA" id="ARBA00006432"/>
    </source>
</evidence>
<evidence type="ECO:0000313" key="12">
    <source>
        <dbReference type="WBParaSite" id="nRc.2.0.1.t03092-RA"/>
    </source>
</evidence>
<keyword evidence="8" id="KW-0812">Transmembrane</keyword>
<sequence length="594" mass="65814">VIDTSKRIDQIPEWFNGCTLNYAENLLSVNNDDKIAIFAAAEAFDDQIRRVTFRELKNQVAKYASSLKKCGVRKGDRVAAHICVCIGYMPNNVECLVAMLAAVSLGAVWSSTSLDFGTTAVLDRLSQVEPKILFSVEATVYNGKRHDNLHKLTKIVQGTKMKFFSIILSDFLNLADDSTVHYEQVPFNHPLFIMFSSGTTGPPKCMVHSVGGTLLKHIQEHKLQSDLGNGDVVFFYTTVGWMMWNWLVSVLAVGAAIVLYDGSPFHPRNTVLFDLASKFGVTAMGMGAKCYAVFESNGLMPIESHDLTKLRILFSTGSPLKPQSYDYIYDKIKKDVLVASISGGTDIVACFIGSTWTLPVKRGYVQCPILGCQIESWTDKAKQIFDETGELVCTKPFPSMPTHFLNDPDFIKYKKAYFAKFQGVWAHGDFCIIDSKSGGILMLGRSDATLNPGGVRFGSAEIYHIVESFPSIADSVCVSQKISSCDERVVLFLKMKNKTSFTEKLENDLRTAIRNQLSARHVPAIILAVDDIPYTNSGKKVEIAVKRVINGESVSQIDHLANPESLKLYYDLPQLKIDDKSFLAVVKNGRNGHS</sequence>
<dbReference type="InterPro" id="IPR005914">
    <property type="entry name" value="Acac_CoA_synth"/>
</dbReference>
<reference evidence="12" key="1">
    <citation type="submission" date="2022-11" db="UniProtKB">
        <authorList>
            <consortium name="WormBaseParasite"/>
        </authorList>
    </citation>
    <scope>IDENTIFICATION</scope>
</reference>
<dbReference type="InterPro" id="IPR042099">
    <property type="entry name" value="ANL_N_sf"/>
</dbReference>
<dbReference type="Proteomes" id="UP000887565">
    <property type="component" value="Unplaced"/>
</dbReference>
<evidence type="ECO:0000256" key="4">
    <source>
        <dbReference type="ARBA" id="ARBA00022598"/>
    </source>
</evidence>
<evidence type="ECO:0000256" key="7">
    <source>
        <dbReference type="RuleBase" id="RU367019"/>
    </source>
</evidence>
<evidence type="ECO:0000259" key="9">
    <source>
        <dbReference type="Pfam" id="PF00501"/>
    </source>
</evidence>
<keyword evidence="8" id="KW-1133">Transmembrane helix</keyword>
<keyword evidence="7" id="KW-0276">Fatty acid metabolism</keyword>
<dbReference type="GO" id="GO:0005524">
    <property type="term" value="F:ATP binding"/>
    <property type="evidence" value="ECO:0007669"/>
    <property type="project" value="UniProtKB-UniRule"/>
</dbReference>
<dbReference type="PROSITE" id="PS00455">
    <property type="entry name" value="AMP_BINDING"/>
    <property type="match status" value="1"/>
</dbReference>
<evidence type="ECO:0000256" key="3">
    <source>
        <dbReference type="ARBA" id="ARBA00015326"/>
    </source>
</evidence>